<dbReference type="Proteomes" id="UP000070700">
    <property type="component" value="Unassembled WGS sequence"/>
</dbReference>
<dbReference type="SMART" id="SM00066">
    <property type="entry name" value="GAL4"/>
    <property type="match status" value="1"/>
</dbReference>
<proteinExistence type="predicted"/>
<gene>
    <name evidence="5" type="ORF">LY89DRAFT_30609</name>
</gene>
<organism evidence="5 6">
    <name type="scientific">Mollisia scopiformis</name>
    <name type="common">Conifer needle endophyte fungus</name>
    <name type="synonym">Phialocephala scopiformis</name>
    <dbReference type="NCBI Taxonomy" id="149040"/>
    <lineage>
        <taxon>Eukaryota</taxon>
        <taxon>Fungi</taxon>
        <taxon>Dikarya</taxon>
        <taxon>Ascomycota</taxon>
        <taxon>Pezizomycotina</taxon>
        <taxon>Leotiomycetes</taxon>
        <taxon>Helotiales</taxon>
        <taxon>Mollisiaceae</taxon>
        <taxon>Mollisia</taxon>
    </lineage>
</organism>
<keyword evidence="6" id="KW-1185">Reference proteome</keyword>
<dbReference type="RefSeq" id="XP_018072265.1">
    <property type="nucleotide sequence ID" value="XM_018206598.1"/>
</dbReference>
<dbReference type="GO" id="GO:0045944">
    <property type="term" value="P:positive regulation of transcription by RNA polymerase II"/>
    <property type="evidence" value="ECO:0007669"/>
    <property type="project" value="TreeGrafter"/>
</dbReference>
<dbReference type="GO" id="GO:0005634">
    <property type="term" value="C:nucleus"/>
    <property type="evidence" value="ECO:0007669"/>
    <property type="project" value="UniProtKB-SubCell"/>
</dbReference>
<dbReference type="PROSITE" id="PS50048">
    <property type="entry name" value="ZN2_CY6_FUNGAL_2"/>
    <property type="match status" value="1"/>
</dbReference>
<feature type="region of interest" description="Disordered" evidence="3">
    <location>
        <begin position="58"/>
        <end position="91"/>
    </location>
</feature>
<dbReference type="GeneID" id="28816324"/>
<evidence type="ECO:0000259" key="4">
    <source>
        <dbReference type="PROSITE" id="PS50048"/>
    </source>
</evidence>
<dbReference type="InterPro" id="IPR001138">
    <property type="entry name" value="Zn2Cys6_DnaBD"/>
</dbReference>
<feature type="domain" description="Zn(2)-C6 fungal-type" evidence="4">
    <location>
        <begin position="9"/>
        <end position="39"/>
    </location>
</feature>
<dbReference type="InParanoid" id="A0A194XCL3"/>
<reference evidence="5 6" key="1">
    <citation type="submission" date="2015-10" db="EMBL/GenBank/DDBJ databases">
        <title>Full genome of DAOMC 229536 Phialocephala scopiformis, a fungal endophyte of spruce producing the potent anti-insectan compound rugulosin.</title>
        <authorList>
            <consortium name="DOE Joint Genome Institute"/>
            <person name="Walker A.K."/>
            <person name="Frasz S.L."/>
            <person name="Seifert K.A."/>
            <person name="Miller J.D."/>
            <person name="Mondo S.J."/>
            <person name="Labutti K."/>
            <person name="Lipzen A."/>
            <person name="Dockter R."/>
            <person name="Kennedy M."/>
            <person name="Grigoriev I.V."/>
            <person name="Spatafora J.W."/>
        </authorList>
    </citation>
    <scope>NUCLEOTIDE SEQUENCE [LARGE SCALE GENOMIC DNA]</scope>
    <source>
        <strain evidence="5 6">CBS 120377</strain>
    </source>
</reference>
<protein>
    <recommendedName>
        <fullName evidence="4">Zn(2)-C6 fungal-type domain-containing protein</fullName>
    </recommendedName>
</protein>
<sequence>MPRPVPENSCTTCRQRKIRCDGTLPKCQNCLRSKRQCTKSREVTSKFIIHTTNPELQSSLFERQEKHPTPEAPRDEPDLRRAQSTVSHPPSIALEDPTLATLFRHYIDVLAPWYDLNDAQRLFSILVPLRALNNSVVFKALIAFSACHMNRTTGNLQHFGCVYHASCVEELLDALNDSSPESQEDFLAATCLLRSYEILNGDMRRHQDHLLGAYSFATNRPIDLTIQGLAQAGTWNYLREEITVALESRRPVRFSAGFHFIPEPAMSDDKCANAITFILAKTINLCFADASTEDSTNRREPWDEIVGEVSSWRQNLPVSFRPFSAAPKPGNVFPSIWFLQPWHVASEQYYSVTEILLSSCHSSSTSSIPFQADQNRERVVFHALQICGLAYTNDDVSARVNAFGPLAFCGRYLTETIHRHGLLRMLNEFSKPTGWPVAPIIEDLQEHWAEIDKSLTTVTNT</sequence>
<evidence type="ECO:0000256" key="1">
    <source>
        <dbReference type="ARBA" id="ARBA00004123"/>
    </source>
</evidence>
<dbReference type="Pfam" id="PF00172">
    <property type="entry name" value="Zn_clus"/>
    <property type="match status" value="1"/>
</dbReference>
<name>A0A194XCL3_MOLSC</name>
<dbReference type="GO" id="GO:0000976">
    <property type="term" value="F:transcription cis-regulatory region binding"/>
    <property type="evidence" value="ECO:0007669"/>
    <property type="project" value="TreeGrafter"/>
</dbReference>
<comment type="subcellular location">
    <subcellularLocation>
        <location evidence="1">Nucleus</location>
    </subcellularLocation>
</comment>
<dbReference type="GO" id="GO:0000981">
    <property type="term" value="F:DNA-binding transcription factor activity, RNA polymerase II-specific"/>
    <property type="evidence" value="ECO:0007669"/>
    <property type="project" value="InterPro"/>
</dbReference>
<dbReference type="InterPro" id="IPR036864">
    <property type="entry name" value="Zn2-C6_fun-type_DNA-bd_sf"/>
</dbReference>
<dbReference type="KEGG" id="psco:LY89DRAFT_30609"/>
<evidence type="ECO:0000313" key="6">
    <source>
        <dbReference type="Proteomes" id="UP000070700"/>
    </source>
</evidence>
<dbReference type="Pfam" id="PF11951">
    <property type="entry name" value="Fungal_trans_2"/>
    <property type="match status" value="1"/>
</dbReference>
<evidence type="ECO:0000256" key="3">
    <source>
        <dbReference type="SAM" id="MobiDB-lite"/>
    </source>
</evidence>
<dbReference type="PROSITE" id="PS00463">
    <property type="entry name" value="ZN2_CY6_FUNGAL_1"/>
    <property type="match status" value="1"/>
</dbReference>
<evidence type="ECO:0000256" key="2">
    <source>
        <dbReference type="ARBA" id="ARBA00023242"/>
    </source>
</evidence>
<dbReference type="InterPro" id="IPR021858">
    <property type="entry name" value="Fun_TF"/>
</dbReference>
<dbReference type="PANTHER" id="PTHR37534:SF2">
    <property type="entry name" value="N-ACETYLTRANSFERASE DOMAIN-CONTAINING PROTEIN"/>
    <property type="match status" value="1"/>
</dbReference>
<accession>A0A194XCL3</accession>
<dbReference type="Gene3D" id="4.10.240.10">
    <property type="entry name" value="Zn(2)-C6 fungal-type DNA-binding domain"/>
    <property type="match status" value="1"/>
</dbReference>
<dbReference type="SUPFAM" id="SSF57701">
    <property type="entry name" value="Zn2/Cys6 DNA-binding domain"/>
    <property type="match status" value="1"/>
</dbReference>
<dbReference type="CDD" id="cd00067">
    <property type="entry name" value="GAL4"/>
    <property type="match status" value="1"/>
</dbReference>
<dbReference type="OrthoDB" id="407832at2759"/>
<dbReference type="PANTHER" id="PTHR37534">
    <property type="entry name" value="TRANSCRIPTIONAL ACTIVATOR PROTEIN UGA3"/>
    <property type="match status" value="1"/>
</dbReference>
<evidence type="ECO:0000313" key="5">
    <source>
        <dbReference type="EMBL" id="KUJ17910.1"/>
    </source>
</evidence>
<feature type="compositionally biased region" description="Basic and acidic residues" evidence="3">
    <location>
        <begin position="62"/>
        <end position="81"/>
    </location>
</feature>
<dbReference type="AlphaFoldDB" id="A0A194XCL3"/>
<keyword evidence="2" id="KW-0539">Nucleus</keyword>
<dbReference type="EMBL" id="KQ947413">
    <property type="protein sequence ID" value="KUJ17910.1"/>
    <property type="molecule type" value="Genomic_DNA"/>
</dbReference>
<dbReference type="GO" id="GO:0008270">
    <property type="term" value="F:zinc ion binding"/>
    <property type="evidence" value="ECO:0007669"/>
    <property type="project" value="InterPro"/>
</dbReference>